<feature type="binding site" evidence="10">
    <location>
        <begin position="166"/>
        <end position="174"/>
    </location>
    <ligand>
        <name>GTP</name>
        <dbReference type="ChEBI" id="CHEBI:37565"/>
    </ligand>
</feature>
<comment type="subcellular location">
    <subcellularLocation>
        <location evidence="10">Cytoplasm</location>
    </subcellularLocation>
</comment>
<dbReference type="RefSeq" id="WP_003463021.1">
    <property type="nucleotide sequence ID" value="NZ_APML01000004.1"/>
</dbReference>
<evidence type="ECO:0000313" key="13">
    <source>
        <dbReference type="EMBL" id="ENH98283.1"/>
    </source>
</evidence>
<dbReference type="InterPro" id="IPR010914">
    <property type="entry name" value="RsgA_GTPase_dom"/>
</dbReference>
<dbReference type="AlphaFoldDB" id="N4WDB4"/>
<dbReference type="GO" id="GO:0005525">
    <property type="term" value="F:GTP binding"/>
    <property type="evidence" value="ECO:0007669"/>
    <property type="project" value="UniProtKB-UniRule"/>
</dbReference>
<comment type="cofactor">
    <cofactor evidence="10">
        <name>Zn(2+)</name>
        <dbReference type="ChEBI" id="CHEBI:29105"/>
    </cofactor>
    <text evidence="10">Binds 1 zinc ion per subunit.</text>
</comment>
<evidence type="ECO:0000256" key="10">
    <source>
        <dbReference type="HAMAP-Rule" id="MF_01820"/>
    </source>
</evidence>
<dbReference type="HAMAP" id="MF_01820">
    <property type="entry name" value="GTPase_RsgA"/>
    <property type="match status" value="1"/>
</dbReference>
<keyword evidence="7 10" id="KW-0862">Zinc</keyword>
<dbReference type="GO" id="GO:0005737">
    <property type="term" value="C:cytoplasm"/>
    <property type="evidence" value="ECO:0007669"/>
    <property type="project" value="UniProtKB-SubCell"/>
</dbReference>
<keyword evidence="14" id="KW-1185">Reference proteome</keyword>
<dbReference type="eggNOG" id="COG1162">
    <property type="taxonomic scope" value="Bacteria"/>
</dbReference>
<comment type="function">
    <text evidence="10">One of several proteins that assist in the late maturation steps of the functional core of the 30S ribosomal subunit. Helps release RbfA from mature subunits. May play a role in the assembly of ribosomal proteins into the subunit. Circularly permuted GTPase that catalyzes slow GTP hydrolysis, GTPase activity is stimulated by the 30S ribosomal subunit.</text>
</comment>
<feature type="binding site" evidence="10">
    <location>
        <position position="252"/>
    </location>
    <ligand>
        <name>Zn(2+)</name>
        <dbReference type="ChEBI" id="CHEBI:29105"/>
    </ligand>
</feature>
<dbReference type="CDD" id="cd01854">
    <property type="entry name" value="YjeQ_EngC"/>
    <property type="match status" value="1"/>
</dbReference>
<dbReference type="STRING" id="1308866.J416_01049"/>
<feature type="domain" description="CP-type G" evidence="12">
    <location>
        <begin position="63"/>
        <end position="223"/>
    </location>
</feature>
<dbReference type="GO" id="GO:0046872">
    <property type="term" value="F:metal ion binding"/>
    <property type="evidence" value="ECO:0007669"/>
    <property type="project" value="UniProtKB-KW"/>
</dbReference>
<evidence type="ECO:0000259" key="12">
    <source>
        <dbReference type="PROSITE" id="PS51721"/>
    </source>
</evidence>
<dbReference type="Pfam" id="PF03193">
    <property type="entry name" value="RsgA_GTPase"/>
    <property type="match status" value="1"/>
</dbReference>
<evidence type="ECO:0000256" key="6">
    <source>
        <dbReference type="ARBA" id="ARBA00022801"/>
    </source>
</evidence>
<evidence type="ECO:0000256" key="7">
    <source>
        <dbReference type="ARBA" id="ARBA00022833"/>
    </source>
</evidence>
<dbReference type="InterPro" id="IPR030378">
    <property type="entry name" value="G_CP_dom"/>
</dbReference>
<organism evidence="13 14">
    <name type="scientific">Gracilibacillus halophilus YIM-C55.5</name>
    <dbReference type="NCBI Taxonomy" id="1308866"/>
    <lineage>
        <taxon>Bacteria</taxon>
        <taxon>Bacillati</taxon>
        <taxon>Bacillota</taxon>
        <taxon>Bacilli</taxon>
        <taxon>Bacillales</taxon>
        <taxon>Bacillaceae</taxon>
        <taxon>Gracilibacillus</taxon>
    </lineage>
</organism>
<dbReference type="GO" id="GO:0019843">
    <property type="term" value="F:rRNA binding"/>
    <property type="evidence" value="ECO:0007669"/>
    <property type="project" value="UniProtKB-KW"/>
</dbReference>
<evidence type="ECO:0000259" key="11">
    <source>
        <dbReference type="PROSITE" id="PS50936"/>
    </source>
</evidence>
<dbReference type="CDD" id="cd04466">
    <property type="entry name" value="S1_YloQ_GTPase"/>
    <property type="match status" value="1"/>
</dbReference>
<dbReference type="GO" id="GO:0042274">
    <property type="term" value="P:ribosomal small subunit biogenesis"/>
    <property type="evidence" value="ECO:0007669"/>
    <property type="project" value="UniProtKB-UniRule"/>
</dbReference>
<evidence type="ECO:0000256" key="4">
    <source>
        <dbReference type="ARBA" id="ARBA00022730"/>
    </source>
</evidence>
<dbReference type="Pfam" id="PF16745">
    <property type="entry name" value="RsgA_N"/>
    <property type="match status" value="1"/>
</dbReference>
<reference evidence="13 14" key="1">
    <citation type="submission" date="2013-03" db="EMBL/GenBank/DDBJ databases">
        <title>Draft genome sequence of Gracibacillus halophilus YIM-C55.5, a moderately halophilic and thermophilic organism from the Xiaochaidamu salt lake.</title>
        <authorList>
            <person name="Sugumar T."/>
            <person name="Polireddy D.R."/>
            <person name="Antony A."/>
            <person name="Madhava Y.R."/>
            <person name="Sivakumar N."/>
        </authorList>
    </citation>
    <scope>NUCLEOTIDE SEQUENCE [LARGE SCALE GENOMIC DNA]</scope>
    <source>
        <strain evidence="13 14">YIM-C55.5</strain>
    </source>
</reference>
<proteinExistence type="inferred from homology"/>
<protein>
    <recommendedName>
        <fullName evidence="10">Small ribosomal subunit biogenesis GTPase RsgA</fullName>
        <ecNumber evidence="10">3.6.1.-</ecNumber>
    </recommendedName>
</protein>
<dbReference type="SUPFAM" id="SSF52540">
    <property type="entry name" value="P-loop containing nucleoside triphosphate hydrolases"/>
    <property type="match status" value="1"/>
</dbReference>
<dbReference type="PATRIC" id="fig|1308866.3.peg.212"/>
<dbReference type="EC" id="3.6.1.-" evidence="10"/>
<keyword evidence="4 10" id="KW-0699">rRNA-binding</keyword>
<dbReference type="GO" id="GO:0003924">
    <property type="term" value="F:GTPase activity"/>
    <property type="evidence" value="ECO:0007669"/>
    <property type="project" value="UniProtKB-UniRule"/>
</dbReference>
<dbReference type="OrthoDB" id="9809485at2"/>
<dbReference type="InterPro" id="IPR031944">
    <property type="entry name" value="RsgA_N"/>
</dbReference>
<evidence type="ECO:0000256" key="1">
    <source>
        <dbReference type="ARBA" id="ARBA00022490"/>
    </source>
</evidence>
<keyword evidence="3 10" id="KW-0479">Metal-binding</keyword>
<evidence type="ECO:0000256" key="5">
    <source>
        <dbReference type="ARBA" id="ARBA00022741"/>
    </source>
</evidence>
<sequence length="293" mass="33385">MPKGKIIKALSGFYYVQHEKDIVQCRGRGLFRKQKITPLVGDDVTFEYTDEGEGSITAIDNRKNELSRPRVANIDQAIIVTSAKEPTWRSYLMDKFLVMIEAKEVEPVLFVTKMDLLTEQEKEHVIQTFSYYQTIGYQVLFLSNEDGIDSDDVAPILDRKISVFAGQSGVGKTSLLNTLIPGLKLETGDISQSLGRGKHTTRHVEFIRFENGYIADTPGFSALDFSEVDLDLLPACFPEFVNIQDECKFRGCLHLKEPHCAVKKAVDNGDIRSERYQNYVQFIEEIQQRKPRY</sequence>
<evidence type="ECO:0000256" key="3">
    <source>
        <dbReference type="ARBA" id="ARBA00022723"/>
    </source>
</evidence>
<dbReference type="InterPro" id="IPR012340">
    <property type="entry name" value="NA-bd_OB-fold"/>
</dbReference>
<feature type="binding site" evidence="10">
    <location>
        <begin position="112"/>
        <end position="115"/>
    </location>
    <ligand>
        <name>GTP</name>
        <dbReference type="ChEBI" id="CHEBI:37565"/>
    </ligand>
</feature>
<name>N4WDB4_9BACI</name>
<dbReference type="PANTHER" id="PTHR32120">
    <property type="entry name" value="SMALL RIBOSOMAL SUBUNIT BIOGENESIS GTPASE RSGA"/>
    <property type="match status" value="1"/>
</dbReference>
<keyword evidence="6 10" id="KW-0378">Hydrolase</keyword>
<feature type="domain" description="EngC GTPase" evidence="11">
    <location>
        <begin position="72"/>
        <end position="221"/>
    </location>
</feature>
<dbReference type="PROSITE" id="PS51721">
    <property type="entry name" value="G_CP"/>
    <property type="match status" value="1"/>
</dbReference>
<evidence type="ECO:0000313" key="14">
    <source>
        <dbReference type="Proteomes" id="UP000012283"/>
    </source>
</evidence>
<dbReference type="Proteomes" id="UP000012283">
    <property type="component" value="Unassembled WGS sequence"/>
</dbReference>
<feature type="binding site" evidence="10">
    <location>
        <position position="247"/>
    </location>
    <ligand>
        <name>Zn(2+)</name>
        <dbReference type="ChEBI" id="CHEBI:29105"/>
    </ligand>
</feature>
<dbReference type="InterPro" id="IPR004881">
    <property type="entry name" value="Ribosome_biogen_GTPase_RsgA"/>
</dbReference>
<dbReference type="Gene3D" id="1.10.40.50">
    <property type="entry name" value="Probable gtpase engc, domain 3"/>
    <property type="match status" value="1"/>
</dbReference>
<comment type="similarity">
    <text evidence="10">Belongs to the TRAFAC class YlqF/YawG GTPase family. RsgA subfamily.</text>
</comment>
<dbReference type="NCBIfam" id="TIGR00157">
    <property type="entry name" value="ribosome small subunit-dependent GTPase A"/>
    <property type="match status" value="1"/>
</dbReference>
<accession>N4WDB4</accession>
<dbReference type="SUPFAM" id="SSF50249">
    <property type="entry name" value="Nucleic acid-binding proteins"/>
    <property type="match status" value="1"/>
</dbReference>
<keyword evidence="2 10" id="KW-0690">Ribosome biogenesis</keyword>
<keyword evidence="5 10" id="KW-0547">Nucleotide-binding</keyword>
<evidence type="ECO:0000256" key="9">
    <source>
        <dbReference type="ARBA" id="ARBA00023134"/>
    </source>
</evidence>
<comment type="caution">
    <text evidence="13">The sequence shown here is derived from an EMBL/GenBank/DDBJ whole genome shotgun (WGS) entry which is preliminary data.</text>
</comment>
<keyword evidence="1 10" id="KW-0963">Cytoplasm</keyword>
<dbReference type="InterPro" id="IPR027417">
    <property type="entry name" value="P-loop_NTPase"/>
</dbReference>
<dbReference type="PANTHER" id="PTHR32120:SF11">
    <property type="entry name" value="SMALL RIBOSOMAL SUBUNIT BIOGENESIS GTPASE RSGA 1, MITOCHONDRIAL-RELATED"/>
    <property type="match status" value="1"/>
</dbReference>
<feature type="binding site" evidence="10">
    <location>
        <position position="254"/>
    </location>
    <ligand>
        <name>Zn(2+)</name>
        <dbReference type="ChEBI" id="CHEBI:29105"/>
    </ligand>
</feature>
<dbReference type="Gene3D" id="2.40.50.140">
    <property type="entry name" value="Nucleic acid-binding proteins"/>
    <property type="match status" value="1"/>
</dbReference>
<comment type="subunit">
    <text evidence="10">Monomer. Associates with 30S ribosomal subunit, binds 16S rRNA.</text>
</comment>
<evidence type="ECO:0000256" key="2">
    <source>
        <dbReference type="ARBA" id="ARBA00022517"/>
    </source>
</evidence>
<keyword evidence="9 10" id="KW-0342">GTP-binding</keyword>
<dbReference type="EMBL" id="APML01000004">
    <property type="protein sequence ID" value="ENH98283.1"/>
    <property type="molecule type" value="Genomic_DNA"/>
</dbReference>
<feature type="binding site" evidence="10">
    <location>
        <position position="260"/>
    </location>
    <ligand>
        <name>Zn(2+)</name>
        <dbReference type="ChEBI" id="CHEBI:29105"/>
    </ligand>
</feature>
<dbReference type="PROSITE" id="PS50936">
    <property type="entry name" value="ENGC_GTPASE"/>
    <property type="match status" value="1"/>
</dbReference>
<evidence type="ECO:0000256" key="8">
    <source>
        <dbReference type="ARBA" id="ARBA00022884"/>
    </source>
</evidence>
<keyword evidence="8 10" id="KW-0694">RNA-binding</keyword>
<gene>
    <name evidence="10" type="primary">rsgA</name>
    <name evidence="13" type="ORF">J416_01049</name>
</gene>
<dbReference type="Gene3D" id="3.40.50.300">
    <property type="entry name" value="P-loop containing nucleotide triphosphate hydrolases"/>
    <property type="match status" value="1"/>
</dbReference>